<evidence type="ECO:0000313" key="7">
    <source>
        <dbReference type="Proteomes" id="UP000302139"/>
    </source>
</evidence>
<evidence type="ECO:0000313" key="4">
    <source>
        <dbReference type="EMBL" id="GDY68542.1"/>
    </source>
</evidence>
<evidence type="ECO:0000313" key="5">
    <source>
        <dbReference type="EMBL" id="GDY71081.1"/>
    </source>
</evidence>
<protein>
    <recommendedName>
        <fullName evidence="3">Methyltransferase domain-containing protein</fullName>
    </recommendedName>
</protein>
<evidence type="ECO:0000259" key="3">
    <source>
        <dbReference type="Pfam" id="PF13649"/>
    </source>
</evidence>
<dbReference type="RefSeq" id="WP_048894448.1">
    <property type="nucleotide sequence ID" value="NZ_BAABTN010000024.1"/>
</dbReference>
<gene>
    <name evidence="4" type="ORF">SAV14893_079350</name>
    <name evidence="5" type="ORF">SAV31267_005660</name>
</gene>
<organism evidence="5 6">
    <name type="scientific">Streptomyces avermitilis</name>
    <dbReference type="NCBI Taxonomy" id="33903"/>
    <lineage>
        <taxon>Bacteria</taxon>
        <taxon>Bacillati</taxon>
        <taxon>Actinomycetota</taxon>
        <taxon>Actinomycetes</taxon>
        <taxon>Kitasatosporales</taxon>
        <taxon>Streptomycetaceae</taxon>
        <taxon>Streptomyces</taxon>
    </lineage>
</organism>
<dbReference type="GO" id="GO:0032259">
    <property type="term" value="P:methylation"/>
    <property type="evidence" value="ECO:0007669"/>
    <property type="project" value="UniProtKB-KW"/>
</dbReference>
<reference evidence="4 7" key="2">
    <citation type="submission" date="2019-04" db="EMBL/GenBank/DDBJ databases">
        <title>Draft genome sequences of Streptomyces avermitilis NBRC 14893.</title>
        <authorList>
            <person name="Komaki H."/>
            <person name="Tamura T."/>
            <person name="Hosoyama A."/>
        </authorList>
    </citation>
    <scope>NUCLEOTIDE SEQUENCE [LARGE SCALE GENOMIC DNA]</scope>
    <source>
        <strain evidence="4 7">NBRC 14893</strain>
    </source>
</reference>
<dbReference type="Proteomes" id="UP000302139">
    <property type="component" value="Unassembled WGS sequence"/>
</dbReference>
<dbReference type="EMBL" id="BJHX01000001">
    <property type="protein sequence ID" value="GDY68542.1"/>
    <property type="molecule type" value="Genomic_DNA"/>
</dbReference>
<name>A0A4D4MGA9_STRAX</name>
<dbReference type="SUPFAM" id="SSF53335">
    <property type="entry name" value="S-adenosyl-L-methionine-dependent methyltransferases"/>
    <property type="match status" value="1"/>
</dbReference>
<dbReference type="PANTHER" id="PTHR44942:SF4">
    <property type="entry name" value="METHYLTRANSFERASE TYPE 11 DOMAIN-CONTAINING PROTEIN"/>
    <property type="match status" value="1"/>
</dbReference>
<keyword evidence="1" id="KW-0489">Methyltransferase</keyword>
<dbReference type="Proteomes" id="UP000299211">
    <property type="component" value="Unassembled WGS sequence"/>
</dbReference>
<dbReference type="CDD" id="cd02440">
    <property type="entry name" value="AdoMet_MTases"/>
    <property type="match status" value="1"/>
</dbReference>
<feature type="domain" description="Methyltransferase" evidence="3">
    <location>
        <begin position="47"/>
        <end position="128"/>
    </location>
</feature>
<evidence type="ECO:0000313" key="6">
    <source>
        <dbReference type="Proteomes" id="UP000299211"/>
    </source>
</evidence>
<dbReference type="EMBL" id="BJHY01000001">
    <property type="protein sequence ID" value="GDY71081.1"/>
    <property type="molecule type" value="Genomic_DNA"/>
</dbReference>
<comment type="caution">
    <text evidence="5">The sequence shown here is derived from an EMBL/GenBank/DDBJ whole genome shotgun (WGS) entry which is preliminary data.</text>
</comment>
<evidence type="ECO:0000256" key="1">
    <source>
        <dbReference type="ARBA" id="ARBA00022603"/>
    </source>
</evidence>
<dbReference type="PANTHER" id="PTHR44942">
    <property type="entry name" value="METHYLTRANSF_11 DOMAIN-CONTAINING PROTEIN"/>
    <property type="match status" value="1"/>
</dbReference>
<dbReference type="Gene3D" id="3.40.50.150">
    <property type="entry name" value="Vaccinia Virus protein VP39"/>
    <property type="match status" value="1"/>
</dbReference>
<keyword evidence="2" id="KW-0808">Transferase</keyword>
<dbReference type="AlphaFoldDB" id="A0A4D4MGA9"/>
<accession>A0A4D4MGA9</accession>
<dbReference type="InterPro" id="IPR029063">
    <property type="entry name" value="SAM-dependent_MTases_sf"/>
</dbReference>
<dbReference type="InterPro" id="IPR041698">
    <property type="entry name" value="Methyltransf_25"/>
</dbReference>
<proteinExistence type="predicted"/>
<dbReference type="Pfam" id="PF13649">
    <property type="entry name" value="Methyltransf_25"/>
    <property type="match status" value="1"/>
</dbReference>
<dbReference type="InterPro" id="IPR051052">
    <property type="entry name" value="Diverse_substrate_MTase"/>
</dbReference>
<sequence length="142" mass="15321">MASEVRFGPALYRGTAGYYDRFRLAYPDAVIADLAHRAAPSGRGRLLDLACGTGQLAFPLRGWFADVWAVDAEPEMTEVVRAKAIATGAAARVRAVTAGAEDLHSEPGAFELIVIGNAFHRLRRDPVALLGPKYRSWQPLAG</sequence>
<dbReference type="GO" id="GO:0008168">
    <property type="term" value="F:methyltransferase activity"/>
    <property type="evidence" value="ECO:0007669"/>
    <property type="project" value="UniProtKB-KW"/>
</dbReference>
<reference evidence="5 6" key="1">
    <citation type="submission" date="2019-04" db="EMBL/GenBank/DDBJ databases">
        <title>Draft genome sequences of Streptomyces avermitilis ATCC 31267.</title>
        <authorList>
            <person name="Komaki H."/>
            <person name="Tamura T."/>
            <person name="Hosoyama A."/>
        </authorList>
    </citation>
    <scope>NUCLEOTIDE SEQUENCE [LARGE SCALE GENOMIC DNA]</scope>
    <source>
        <strain evidence="5 6">ATCC 31267</strain>
    </source>
</reference>
<evidence type="ECO:0000256" key="2">
    <source>
        <dbReference type="ARBA" id="ARBA00022679"/>
    </source>
</evidence>